<comment type="caution">
    <text evidence="3">The sequence shown here is derived from an EMBL/GenBank/DDBJ whole genome shotgun (WGS) entry which is preliminary data.</text>
</comment>
<feature type="compositionally biased region" description="Basic and acidic residues" evidence="2">
    <location>
        <begin position="55"/>
        <end position="67"/>
    </location>
</feature>
<dbReference type="GO" id="GO:0032982">
    <property type="term" value="C:myosin filament"/>
    <property type="evidence" value="ECO:0007669"/>
    <property type="project" value="TreeGrafter"/>
</dbReference>
<gene>
    <name evidence="3" type="ORF">B0A55_03164</name>
</gene>
<feature type="compositionally biased region" description="Polar residues" evidence="2">
    <location>
        <begin position="43"/>
        <end position="52"/>
    </location>
</feature>
<feature type="coiled-coil region" evidence="1">
    <location>
        <begin position="799"/>
        <end position="961"/>
    </location>
</feature>
<feature type="region of interest" description="Disordered" evidence="2">
    <location>
        <begin position="1160"/>
        <end position="1205"/>
    </location>
</feature>
<dbReference type="GO" id="GO:0005737">
    <property type="term" value="C:cytoplasm"/>
    <property type="evidence" value="ECO:0007669"/>
    <property type="project" value="TreeGrafter"/>
</dbReference>
<feature type="compositionally biased region" description="Basic and acidic residues" evidence="2">
    <location>
        <begin position="1347"/>
        <end position="1360"/>
    </location>
</feature>
<feature type="compositionally biased region" description="Basic residues" evidence="2">
    <location>
        <begin position="215"/>
        <end position="225"/>
    </location>
</feature>
<evidence type="ECO:0000256" key="1">
    <source>
        <dbReference type="SAM" id="Coils"/>
    </source>
</evidence>
<feature type="compositionally biased region" description="Basic and acidic residues" evidence="2">
    <location>
        <begin position="266"/>
        <end position="278"/>
    </location>
</feature>
<dbReference type="Proteomes" id="UP000309340">
    <property type="component" value="Unassembled WGS sequence"/>
</dbReference>
<feature type="region of interest" description="Disordered" evidence="2">
    <location>
        <begin position="1309"/>
        <end position="1612"/>
    </location>
</feature>
<feature type="compositionally biased region" description="Polar residues" evidence="2">
    <location>
        <begin position="1309"/>
        <end position="1320"/>
    </location>
</feature>
<feature type="compositionally biased region" description="Basic and acidic residues" evidence="2">
    <location>
        <begin position="1372"/>
        <end position="1387"/>
    </location>
</feature>
<sequence>METPHEASAEPNAQGGGEPSGEDHEHHRDTIQVEDSQHDEADSTISIPTATGHQEAVRDTQPDDERPGTANSMHSDYANFGNSEDGTMLAGLTVPFAKTAGADGPITKETQVFTRPSIDTEVATPSFFAFGKATKHQMDMVGTRKGPAAAVTTLIAKTFEKDVPAQGQSKDVSDLHNIGVQELAQEHVALPEQHEVDEAARAEQPMTQPAETGSKKRKKRKKRTRQNAAPTEQPAEHADVAHSSVARWQQEERAPDADHAFPSTDRVAETDQTDHAEVFEPAAEYLDPTRPGTPIENLAEADFNGAISSPHSQLQDDLHAASFEQFQIVDLTADDMEDEGAVIEAKDDASQSEQSMPAMVRDDYIQGQPAGMHPAGVIRRAPNRPDYSRVLKRYPRAGQRVAAPTPVQRQPSEPYSSDVFGEAHEALLRVQRKNETLISQYHADRAALDAELQRVTEAKQQLQADLDEVQQQKGDMSILLEQQRGKISAYEGKLNRFRTFVDGLGNDVNALKREAGVTRRKGDELIQEGEDRKAEQAALFEQISSCAEKSAQLKDQALKACQEAHFDVQAVHLRNEYLEKQLSERIGLLAEERDRRAHLERQLVTVASSDEVVRRTLKSNNDAVLDKLYEIHATLEDAGNDKIPAEMVEKTLAAIQALTSQQSSNADDLVSVKDMIESISDSVTSLATDAEMARVTEQSAKSSLQATLADAFKELKNDLSRREQLMQQEAVQREMVRGLQDKITASNIRSNDLQTKLHDVEQRELRLKDANHALQTRIDTLRSDVAPERSGHLPPSVLRAEVSAKAMALESAKAELTAKAEELRTLGDTNARLEEQSRSLQQKLEEVNRQLVDVDVLRKDLEDKSEAELKKHRKELQEHADRNVADHMMKVNNKLRMVATQRDSLEKKIPALNEEVAASKAKIEELRSHAAELARERDGELEQLRQQAQGWEHKAETVQSQLDSVQAAGKMNKTSKKEYDAVCARLAQKKDKLHQSLEERAALAKHMEELQQALESTQSREADVKALLERSQVESGAALKQARKKLVEAEEAFECSEAGVQHLKENCENEVAAAMRKAERQIGALQQRATEAETDAQRQKDEGLRFRAEVEETWRNDEARHDQNLIAANNRATQAEAQQKEALAETERLRKELESVVARHAEEQLRSQQRQSLEEPAIRVPPAVKGITPTMSNKENEPPRPRRKVDRNAGTVIEFGPVPVPEILRRPESRAKSAEDAIRGPVVEDSKLKDLPAKRMLARTFSELTDDMLDRASTAHGHRRTQVIEETQFDDQLPSFAALNSMTSSHALKSKPASSVCSMPSVSGGVGHSSDSDKPNGHEPQSQPPADELHSFAVYEDHEQSQVTLGTQAARDQLHDSLHWPEAEKKKYSFRKSYPVPNSASKMVHRDGEHESYRKRSDTTVQSDKRTAEIRGESRASSGTSKRTPESERHSSTPDFVGKVASGRKMSTYRTTEGSGPARRHSGIAPRPVADPRLTQRAATKRKAPPTTTEGYEHERKKRMAAKSGDSHRNTESSRYALRGAAQPSIRDLPSLERPANGRGTSHHTGSSSQAQSQTQSRMRTLGRGASRGVRGTGKMSKTDEFNARFSQELSL</sequence>
<feature type="region of interest" description="Disordered" evidence="2">
    <location>
        <begin position="1"/>
        <end position="80"/>
    </location>
</feature>
<organism evidence="3 4">
    <name type="scientific">Friedmanniomyces simplex</name>
    <dbReference type="NCBI Taxonomy" id="329884"/>
    <lineage>
        <taxon>Eukaryota</taxon>
        <taxon>Fungi</taxon>
        <taxon>Dikarya</taxon>
        <taxon>Ascomycota</taxon>
        <taxon>Pezizomycotina</taxon>
        <taxon>Dothideomycetes</taxon>
        <taxon>Dothideomycetidae</taxon>
        <taxon>Mycosphaerellales</taxon>
        <taxon>Teratosphaeriaceae</taxon>
        <taxon>Friedmanniomyces</taxon>
    </lineage>
</organism>
<evidence type="ECO:0000313" key="4">
    <source>
        <dbReference type="Proteomes" id="UP000309340"/>
    </source>
</evidence>
<dbReference type="OrthoDB" id="5421656at2759"/>
<feature type="compositionally biased region" description="Basic and acidic residues" evidence="2">
    <location>
        <begin position="1443"/>
        <end position="1452"/>
    </location>
</feature>
<proteinExistence type="predicted"/>
<reference evidence="3 4" key="1">
    <citation type="submission" date="2017-03" db="EMBL/GenBank/DDBJ databases">
        <title>Genomes of endolithic fungi from Antarctica.</title>
        <authorList>
            <person name="Coleine C."/>
            <person name="Masonjones S."/>
            <person name="Stajich J.E."/>
        </authorList>
    </citation>
    <scope>NUCLEOTIDE SEQUENCE [LARGE SCALE GENOMIC DNA]</scope>
    <source>
        <strain evidence="3 4">CCFEE 5184</strain>
    </source>
</reference>
<accession>A0A4U0XTH5</accession>
<dbReference type="Gene3D" id="1.10.287.1490">
    <property type="match status" value="1"/>
</dbReference>
<name>A0A4U0XTH5_9PEZI</name>
<feature type="compositionally biased region" description="Low complexity" evidence="2">
    <location>
        <begin position="1558"/>
        <end position="1580"/>
    </location>
</feature>
<dbReference type="EMBL" id="NAJQ01000099">
    <property type="protein sequence ID" value="TKA79018.1"/>
    <property type="molecule type" value="Genomic_DNA"/>
</dbReference>
<feature type="compositionally biased region" description="Basic and acidic residues" evidence="2">
    <location>
        <begin position="21"/>
        <end position="41"/>
    </location>
</feature>
<dbReference type="PANTHER" id="PTHR45615:SF40">
    <property type="entry name" value="MYOSIN HEAVY CHAIN, NON-MUSCLE"/>
    <property type="match status" value="1"/>
</dbReference>
<keyword evidence="1" id="KW-0175">Coiled coil</keyword>
<evidence type="ECO:0000256" key="2">
    <source>
        <dbReference type="SAM" id="MobiDB-lite"/>
    </source>
</evidence>
<feature type="compositionally biased region" description="Polar residues" evidence="2">
    <location>
        <begin position="69"/>
        <end position="80"/>
    </location>
</feature>
<dbReference type="GO" id="GO:0000146">
    <property type="term" value="F:microfilament motor activity"/>
    <property type="evidence" value="ECO:0007669"/>
    <property type="project" value="TreeGrafter"/>
</dbReference>
<feature type="compositionally biased region" description="Basic and acidic residues" evidence="2">
    <location>
        <begin position="1404"/>
        <end position="1434"/>
    </location>
</feature>
<feature type="coiled-coil region" evidence="1">
    <location>
        <begin position="445"/>
        <end position="479"/>
    </location>
</feature>
<feature type="region of interest" description="Disordered" evidence="2">
    <location>
        <begin position="198"/>
        <end position="296"/>
    </location>
</feature>
<dbReference type="GO" id="GO:0051015">
    <property type="term" value="F:actin filament binding"/>
    <property type="evidence" value="ECO:0007669"/>
    <property type="project" value="TreeGrafter"/>
</dbReference>
<keyword evidence="4" id="KW-1185">Reference proteome</keyword>
<dbReference type="PANTHER" id="PTHR45615">
    <property type="entry name" value="MYOSIN HEAVY CHAIN, NON-MUSCLE"/>
    <property type="match status" value="1"/>
</dbReference>
<evidence type="ECO:0000313" key="3">
    <source>
        <dbReference type="EMBL" id="TKA79018.1"/>
    </source>
</evidence>
<dbReference type="STRING" id="329884.A0A4U0XTH5"/>
<dbReference type="GO" id="GO:0016460">
    <property type="term" value="C:myosin II complex"/>
    <property type="evidence" value="ECO:0007669"/>
    <property type="project" value="TreeGrafter"/>
</dbReference>
<feature type="compositionally biased region" description="Basic and acidic residues" evidence="2">
    <location>
        <begin position="249"/>
        <end position="259"/>
    </location>
</feature>
<protein>
    <submittedName>
        <fullName evidence="3">Uncharacterized protein</fullName>
    </submittedName>
</protein>